<evidence type="ECO:0000256" key="2">
    <source>
        <dbReference type="ARBA" id="ARBA00009895"/>
    </source>
</evidence>
<dbReference type="InterPro" id="IPR005155">
    <property type="entry name" value="UPF0113_PUA"/>
</dbReference>
<dbReference type="InParanoid" id="Q4U9N7"/>
<accession>Q4U9N7</accession>
<dbReference type="OrthoDB" id="27490at2759"/>
<organism evidence="8 9">
    <name type="scientific">Theileria annulata</name>
    <dbReference type="NCBI Taxonomy" id="5874"/>
    <lineage>
        <taxon>Eukaryota</taxon>
        <taxon>Sar</taxon>
        <taxon>Alveolata</taxon>
        <taxon>Apicomplexa</taxon>
        <taxon>Aconoidasida</taxon>
        <taxon>Piroplasmida</taxon>
        <taxon>Theileriidae</taxon>
        <taxon>Theileria</taxon>
    </lineage>
</organism>
<dbReference type="InterPro" id="IPR002478">
    <property type="entry name" value="PUA"/>
</dbReference>
<dbReference type="KEGG" id="tan:TA08380"/>
<comment type="subcellular location">
    <subcellularLocation>
        <location evidence="1">Nucleus</location>
        <location evidence="1">Nucleolus</location>
    </subcellularLocation>
</comment>
<sequence>MRPLSEDEVQIVLKKLASYIGDKVLQMVENNKSGQHYFRLHNERVYYIRLQWNIYFLYENILKYVGSISSKKLISAGVCLGKFTKSKQFRLHITALEYLSYYSKNKVWLKMDQPFLYGGNVLKKHVDQISEGIEQNAGVVVMSKNIPLGFGITSKSTENLRNSLPDDIAVINQVINISKKLC</sequence>
<proteinExistence type="inferred from homology"/>
<dbReference type="OMA" id="LISMGTC"/>
<evidence type="ECO:0000256" key="1">
    <source>
        <dbReference type="ARBA" id="ARBA00004604"/>
    </source>
</evidence>
<protein>
    <recommendedName>
        <fullName evidence="6">60S ribosome subunit biogenesis protein NIP7 homolog</fullName>
    </recommendedName>
</protein>
<evidence type="ECO:0000256" key="6">
    <source>
        <dbReference type="PIRNR" id="PIRNR017190"/>
    </source>
</evidence>
<gene>
    <name evidence="8" type="ORF">TA08380</name>
</gene>
<dbReference type="CDD" id="cd21151">
    <property type="entry name" value="PUA_Nip7-like"/>
    <property type="match status" value="1"/>
</dbReference>
<dbReference type="GO" id="GO:0005730">
    <property type="term" value="C:nucleolus"/>
    <property type="evidence" value="ECO:0007669"/>
    <property type="project" value="UniProtKB-SubCell"/>
</dbReference>
<name>Q4U9N7_THEAN</name>
<dbReference type="InterPro" id="IPR016686">
    <property type="entry name" value="Ribosomal_synth_fac_NIP7"/>
</dbReference>
<dbReference type="Pfam" id="PF17833">
    <property type="entry name" value="pre-PUA_NIP7"/>
    <property type="match status" value="1"/>
</dbReference>
<dbReference type="VEuPathDB" id="PiroplasmaDB:TA08380"/>
<dbReference type="InterPro" id="IPR040598">
    <property type="entry name" value="NIP7_N"/>
</dbReference>
<dbReference type="GO" id="GO:0042255">
    <property type="term" value="P:ribosome assembly"/>
    <property type="evidence" value="ECO:0007669"/>
    <property type="project" value="InterPro"/>
</dbReference>
<dbReference type="EMBL" id="CR940353">
    <property type="protein sequence ID" value="CAI76466.1"/>
    <property type="molecule type" value="Genomic_DNA"/>
</dbReference>
<dbReference type="PROSITE" id="PS50890">
    <property type="entry name" value="PUA"/>
    <property type="match status" value="1"/>
</dbReference>
<dbReference type="Gene3D" id="3.10.450.220">
    <property type="match status" value="1"/>
</dbReference>
<comment type="function">
    <text evidence="6">Required for proper 27S pre-rRNA processing and 60S ribosome subunit assembly.</text>
</comment>
<keyword evidence="5 6" id="KW-0539">Nucleus</keyword>
<dbReference type="STRING" id="5874.Q4U9N7"/>
<feature type="domain" description="PUA" evidence="7">
    <location>
        <begin position="105"/>
        <end position="177"/>
    </location>
</feature>
<dbReference type="Proteomes" id="UP000001950">
    <property type="component" value="Chromosome 4"/>
</dbReference>
<dbReference type="Pfam" id="PF03657">
    <property type="entry name" value="UPF0113"/>
    <property type="match status" value="1"/>
</dbReference>
<dbReference type="Gene3D" id="2.30.130.10">
    <property type="entry name" value="PUA domain"/>
    <property type="match status" value="1"/>
</dbReference>
<dbReference type="eggNOG" id="KOG3492">
    <property type="taxonomic scope" value="Eukaryota"/>
</dbReference>
<evidence type="ECO:0000313" key="9">
    <source>
        <dbReference type="Proteomes" id="UP000001950"/>
    </source>
</evidence>
<dbReference type="InterPro" id="IPR015947">
    <property type="entry name" value="PUA-like_sf"/>
</dbReference>
<dbReference type="SMART" id="SM00359">
    <property type="entry name" value="PUA"/>
    <property type="match status" value="1"/>
</dbReference>
<dbReference type="AlphaFoldDB" id="Q4U9N7"/>
<keyword evidence="4 6" id="KW-0694">RNA-binding</keyword>
<evidence type="ECO:0000256" key="5">
    <source>
        <dbReference type="ARBA" id="ARBA00023242"/>
    </source>
</evidence>
<dbReference type="InterPro" id="IPR055359">
    <property type="entry name" value="Nip7_N_euk"/>
</dbReference>
<evidence type="ECO:0000259" key="7">
    <source>
        <dbReference type="SMART" id="SM00359"/>
    </source>
</evidence>
<dbReference type="InterPro" id="IPR036974">
    <property type="entry name" value="PUA_sf"/>
</dbReference>
<dbReference type="CDD" id="cd21146">
    <property type="entry name" value="Nip7_N_euk"/>
    <property type="match status" value="1"/>
</dbReference>
<keyword evidence="9" id="KW-1185">Reference proteome</keyword>
<reference evidence="8 9" key="1">
    <citation type="journal article" date="2005" name="Science">
        <title>Genome of the host-cell transforming parasite Theileria annulata compared with T. parva.</title>
        <authorList>
            <person name="Pain A."/>
            <person name="Renauld H."/>
            <person name="Berriman M."/>
            <person name="Murphy L."/>
            <person name="Yeats C.A."/>
            <person name="Weir W."/>
            <person name="Kerhornou A."/>
            <person name="Aslett M."/>
            <person name="Bishop R."/>
            <person name="Bouchier C."/>
            <person name="Cochet M."/>
            <person name="Coulson R.M.R."/>
            <person name="Cronin A."/>
            <person name="de Villiers E.P."/>
            <person name="Fraser A."/>
            <person name="Fosker N."/>
            <person name="Gardner M."/>
            <person name="Goble A."/>
            <person name="Griffiths-Jones S."/>
            <person name="Harris D.E."/>
            <person name="Katzer F."/>
            <person name="Larke N."/>
            <person name="Lord A."/>
            <person name="Maser P."/>
            <person name="McKellar S."/>
            <person name="Mooney P."/>
            <person name="Morton F."/>
            <person name="Nene V."/>
            <person name="O'Neil S."/>
            <person name="Price C."/>
            <person name="Quail M.A."/>
            <person name="Rabbinowitsch E."/>
            <person name="Rawlings N.D."/>
            <person name="Rutter S."/>
            <person name="Saunders D."/>
            <person name="Seeger K."/>
            <person name="Shah T."/>
            <person name="Squares R."/>
            <person name="Squares S."/>
            <person name="Tivey A."/>
            <person name="Walker A.R."/>
            <person name="Woodward J."/>
            <person name="Dobbelaere D.A.E."/>
            <person name="Langsley G."/>
            <person name="Rajandream M.A."/>
            <person name="McKeever D."/>
            <person name="Shiels B."/>
            <person name="Tait A."/>
            <person name="Barrell B.G."/>
            <person name="Hall N."/>
        </authorList>
    </citation>
    <scope>NUCLEOTIDE SEQUENCE [LARGE SCALE GENOMIC DNA]</scope>
    <source>
        <strain evidence="9">Ankara</strain>
    </source>
</reference>
<comment type="similarity">
    <text evidence="2 6">Belongs to the NIP7 family.</text>
</comment>
<keyword evidence="3 6" id="KW-0690">Ribosome biogenesis</keyword>
<dbReference type="SUPFAM" id="SSF88802">
    <property type="entry name" value="Pre-PUA domain"/>
    <property type="match status" value="1"/>
</dbReference>
<dbReference type="PIRSF" id="PIRSF017190">
    <property type="entry name" value="Rbsml_synth_fac_NIP7"/>
    <property type="match status" value="1"/>
</dbReference>
<dbReference type="RefSeq" id="XP_953091.1">
    <property type="nucleotide sequence ID" value="XM_947998.1"/>
</dbReference>
<evidence type="ECO:0000256" key="4">
    <source>
        <dbReference type="ARBA" id="ARBA00022884"/>
    </source>
</evidence>
<evidence type="ECO:0000256" key="3">
    <source>
        <dbReference type="ARBA" id="ARBA00022517"/>
    </source>
</evidence>
<dbReference type="FunCoup" id="Q4U9N7">
    <property type="interactions" value="222"/>
</dbReference>
<dbReference type="SUPFAM" id="SSF88697">
    <property type="entry name" value="PUA domain-like"/>
    <property type="match status" value="1"/>
</dbReference>
<evidence type="ECO:0000313" key="8">
    <source>
        <dbReference type="EMBL" id="CAI76466.1"/>
    </source>
</evidence>
<dbReference type="GO" id="GO:0003723">
    <property type="term" value="F:RNA binding"/>
    <property type="evidence" value="ECO:0007669"/>
    <property type="project" value="UniProtKB-KW"/>
</dbReference>
<comment type="subunit">
    <text evidence="6">Interacts with pre-ribosome complex.</text>
</comment>
<dbReference type="GeneID" id="3863051"/>